<protein>
    <recommendedName>
        <fullName evidence="1">SET domain-containing protein</fullName>
    </recommendedName>
</protein>
<dbReference type="Pfam" id="PF00856">
    <property type="entry name" value="SET"/>
    <property type="match status" value="1"/>
</dbReference>
<dbReference type="CDD" id="cd20071">
    <property type="entry name" value="SET_SMYD"/>
    <property type="match status" value="1"/>
</dbReference>
<evidence type="ECO:0000259" key="1">
    <source>
        <dbReference type="PROSITE" id="PS50280"/>
    </source>
</evidence>
<evidence type="ECO:0000313" key="3">
    <source>
        <dbReference type="Proteomes" id="UP001174691"/>
    </source>
</evidence>
<feature type="domain" description="SET" evidence="1">
    <location>
        <begin position="14"/>
        <end position="165"/>
    </location>
</feature>
<accession>A0AA38SIH4</accession>
<keyword evidence="3" id="KW-1185">Reference proteome</keyword>
<dbReference type="SUPFAM" id="SSF82199">
    <property type="entry name" value="SET domain"/>
    <property type="match status" value="1"/>
</dbReference>
<dbReference type="Proteomes" id="UP001174691">
    <property type="component" value="Unassembled WGS sequence"/>
</dbReference>
<dbReference type="SMART" id="SM00317">
    <property type="entry name" value="SET"/>
    <property type="match status" value="1"/>
</dbReference>
<dbReference type="PROSITE" id="PS50280">
    <property type="entry name" value="SET"/>
    <property type="match status" value="1"/>
</dbReference>
<dbReference type="InterPro" id="IPR053185">
    <property type="entry name" value="SET_domain_protein"/>
</dbReference>
<organism evidence="2 3">
    <name type="scientific">Coniochaeta hoffmannii</name>
    <dbReference type="NCBI Taxonomy" id="91930"/>
    <lineage>
        <taxon>Eukaryota</taxon>
        <taxon>Fungi</taxon>
        <taxon>Dikarya</taxon>
        <taxon>Ascomycota</taxon>
        <taxon>Pezizomycotina</taxon>
        <taxon>Sordariomycetes</taxon>
        <taxon>Sordariomycetidae</taxon>
        <taxon>Coniochaetales</taxon>
        <taxon>Coniochaetaceae</taxon>
        <taxon>Coniochaeta</taxon>
    </lineage>
</organism>
<name>A0AA38SIH4_9PEZI</name>
<sequence length="300" mass="33581">MDHPYHRLVLPDGAPFELKESPGKGWGAFATRNIRKGDLIVADKPLLVFTKLPELLTLDELLAAFRQLSPHQQEQLMLSCQTGSRDPADLARLCEEEALFIDVLEATENNPAITAFCVVRSRFNHSCLPNASLPNFERVSREEGGLSLYAWRDIASGEEITFCYLNQLAGMCLTRLERQEELQFECGCGVCHLSTDLQRASDMRQRLIRGLLYLARGVDVDDSRAGWLIVDSELRDVAENLRIPESSMFVYVYLAAFVIEEEGLMDDVVLETLSYHLHALNLFSGSSNVGVAWLAAAQDT</sequence>
<dbReference type="PANTHER" id="PTHR47332:SF4">
    <property type="entry name" value="SET DOMAIN-CONTAINING PROTEIN 5"/>
    <property type="match status" value="1"/>
</dbReference>
<gene>
    <name evidence="2" type="ORF">NKR19_g2519</name>
</gene>
<dbReference type="InterPro" id="IPR046341">
    <property type="entry name" value="SET_dom_sf"/>
</dbReference>
<dbReference type="EMBL" id="JANBVN010000025">
    <property type="protein sequence ID" value="KAJ9161198.1"/>
    <property type="molecule type" value="Genomic_DNA"/>
</dbReference>
<reference evidence="2" key="1">
    <citation type="submission" date="2022-07" db="EMBL/GenBank/DDBJ databases">
        <title>Fungi with potential for degradation of polypropylene.</title>
        <authorList>
            <person name="Gostincar C."/>
        </authorList>
    </citation>
    <scope>NUCLEOTIDE SEQUENCE</scope>
    <source>
        <strain evidence="2">EXF-13287</strain>
    </source>
</reference>
<dbReference type="InterPro" id="IPR001214">
    <property type="entry name" value="SET_dom"/>
</dbReference>
<evidence type="ECO:0000313" key="2">
    <source>
        <dbReference type="EMBL" id="KAJ9161198.1"/>
    </source>
</evidence>
<dbReference type="AlphaFoldDB" id="A0AA38SIH4"/>
<comment type="caution">
    <text evidence="2">The sequence shown here is derived from an EMBL/GenBank/DDBJ whole genome shotgun (WGS) entry which is preliminary data.</text>
</comment>
<proteinExistence type="predicted"/>
<dbReference type="PANTHER" id="PTHR47332">
    <property type="entry name" value="SET DOMAIN-CONTAINING PROTEIN 5"/>
    <property type="match status" value="1"/>
</dbReference>
<dbReference type="Gene3D" id="2.170.270.10">
    <property type="entry name" value="SET domain"/>
    <property type="match status" value="1"/>
</dbReference>